<dbReference type="PROSITE" id="PS51125">
    <property type="entry name" value="NHL"/>
    <property type="match status" value="1"/>
</dbReference>
<dbReference type="PANTHER" id="PTHR24104:SF25">
    <property type="entry name" value="PROTEIN LIN-41"/>
    <property type="match status" value="1"/>
</dbReference>
<dbReference type="GO" id="GO:0043161">
    <property type="term" value="P:proteasome-mediated ubiquitin-dependent protein catabolic process"/>
    <property type="evidence" value="ECO:0007669"/>
    <property type="project" value="TreeGrafter"/>
</dbReference>
<dbReference type="SUPFAM" id="SSF101898">
    <property type="entry name" value="NHL repeat"/>
    <property type="match status" value="1"/>
</dbReference>
<protein>
    <submittedName>
        <fullName evidence="4">PEP-CTERM domain protein</fullName>
    </submittedName>
</protein>
<evidence type="ECO:0000313" key="5">
    <source>
        <dbReference type="Proteomes" id="UP001165289"/>
    </source>
</evidence>
<dbReference type="GO" id="GO:0000209">
    <property type="term" value="P:protein polyubiquitination"/>
    <property type="evidence" value="ECO:0007669"/>
    <property type="project" value="TreeGrafter"/>
</dbReference>
<dbReference type="Proteomes" id="UP001165289">
    <property type="component" value="Unassembled WGS sequence"/>
</dbReference>
<dbReference type="Gene3D" id="2.120.10.30">
    <property type="entry name" value="TolB, C-terminal domain"/>
    <property type="match status" value="1"/>
</dbReference>
<feature type="repeat" description="NHL" evidence="2">
    <location>
        <begin position="139"/>
        <end position="178"/>
    </location>
</feature>
<evidence type="ECO:0000256" key="1">
    <source>
        <dbReference type="ARBA" id="ARBA00022737"/>
    </source>
</evidence>
<organism evidence="4 5">
    <name type="scientific">Oopsacas minuta</name>
    <dbReference type="NCBI Taxonomy" id="111878"/>
    <lineage>
        <taxon>Eukaryota</taxon>
        <taxon>Metazoa</taxon>
        <taxon>Porifera</taxon>
        <taxon>Hexactinellida</taxon>
        <taxon>Hexasterophora</taxon>
        <taxon>Lyssacinosida</taxon>
        <taxon>Leucopsacidae</taxon>
        <taxon>Oopsacas</taxon>
    </lineage>
</organism>
<comment type="caution">
    <text evidence="4">The sequence shown here is derived from an EMBL/GenBank/DDBJ whole genome shotgun (WGS) entry which is preliminary data.</text>
</comment>
<dbReference type="PANTHER" id="PTHR24104">
    <property type="entry name" value="E3 UBIQUITIN-PROTEIN LIGASE NHLRC1-RELATED"/>
    <property type="match status" value="1"/>
</dbReference>
<accession>A0AAV7KCY5</accession>
<sequence length="396" mass="44534">MASIIDENQNCHPLDKVAKQIEGAFDKLVQLVLSRKISLLTELNDYRNEYDKFTADMLQTEKNLEVMKQKTADTLQTINISEIEEKLHKLTLSTTSFELDFQINSHIIEQEISKLGKIIKASELIVPNYSVMKMPVVAVGKEGSGRDEFDGPRGIAYEEGSGLIFVSDNSSIKIFTSSGEFVNDFGSNELVNPWGIALNESYIYVSDRNQCSVLKYQRFNYKFLMKTGQEGSGKGEFHFPMQIAVRTDGCLFIPENKNSRISILDSELNFERFISHESVIKPVDIKFAKDKMFVLCYNIPEKVHQFNFTGDYLKCVIAYGGGATLFFCLDVANNILISNWTTNTILIYNQAGVLVCTIGKVGHGKGEFSRPYGIVTTSNARLIVSSNNNNYGLQIF</sequence>
<dbReference type="GO" id="GO:0061630">
    <property type="term" value="F:ubiquitin protein ligase activity"/>
    <property type="evidence" value="ECO:0007669"/>
    <property type="project" value="TreeGrafter"/>
</dbReference>
<reference evidence="4 5" key="1">
    <citation type="journal article" date="2023" name="BMC Biol.">
        <title>The compact genome of the sponge Oopsacas minuta (Hexactinellida) is lacking key metazoan core genes.</title>
        <authorList>
            <person name="Santini S."/>
            <person name="Schenkelaars Q."/>
            <person name="Jourda C."/>
            <person name="Duchesne M."/>
            <person name="Belahbib H."/>
            <person name="Rocher C."/>
            <person name="Selva M."/>
            <person name="Riesgo A."/>
            <person name="Vervoort M."/>
            <person name="Leys S.P."/>
            <person name="Kodjabachian L."/>
            <person name="Le Bivic A."/>
            <person name="Borchiellini C."/>
            <person name="Claverie J.M."/>
            <person name="Renard E."/>
        </authorList>
    </citation>
    <scope>NUCLEOTIDE SEQUENCE [LARGE SCALE GENOMIC DNA]</scope>
    <source>
        <strain evidence="4">SPO-2</strain>
    </source>
</reference>
<keyword evidence="5" id="KW-1185">Reference proteome</keyword>
<evidence type="ECO:0000313" key="4">
    <source>
        <dbReference type="EMBL" id="KAI6658449.1"/>
    </source>
</evidence>
<evidence type="ECO:0000256" key="3">
    <source>
        <dbReference type="SAM" id="Coils"/>
    </source>
</evidence>
<feature type="coiled-coil region" evidence="3">
    <location>
        <begin position="43"/>
        <end position="70"/>
    </location>
</feature>
<dbReference type="InterPro" id="IPR011042">
    <property type="entry name" value="6-blade_b-propeller_TolB-like"/>
</dbReference>
<dbReference type="AlphaFoldDB" id="A0AAV7KCY5"/>
<keyword evidence="3" id="KW-0175">Coiled coil</keyword>
<gene>
    <name evidence="4" type="ORF">LOD99_15249</name>
</gene>
<dbReference type="GO" id="GO:0008270">
    <property type="term" value="F:zinc ion binding"/>
    <property type="evidence" value="ECO:0007669"/>
    <property type="project" value="UniProtKB-KW"/>
</dbReference>
<evidence type="ECO:0000256" key="2">
    <source>
        <dbReference type="PROSITE-ProRule" id="PRU00504"/>
    </source>
</evidence>
<proteinExistence type="predicted"/>
<keyword evidence="1" id="KW-0677">Repeat</keyword>
<dbReference type="EMBL" id="JAKMXF010000088">
    <property type="protein sequence ID" value="KAI6658449.1"/>
    <property type="molecule type" value="Genomic_DNA"/>
</dbReference>
<name>A0AAV7KCY5_9METZ</name>
<dbReference type="InterPro" id="IPR001258">
    <property type="entry name" value="NHL_repeat"/>
</dbReference>
<dbReference type="CDD" id="cd05819">
    <property type="entry name" value="NHL"/>
    <property type="match status" value="1"/>
</dbReference>
<dbReference type="InterPro" id="IPR050952">
    <property type="entry name" value="TRIM-NHL_E3_ligases"/>
</dbReference>